<dbReference type="OrthoDB" id="964376at2"/>
<gene>
    <name evidence="2" type="ORF">DUE52_12010</name>
</gene>
<name>A0A368JPG7_9BACT</name>
<sequence>MKIRETVLISLSIGCLILWVLEFRRTRTFGEHYWLIMLCLAFLLAFMYVRGVHLNSVKQKPAVPVKPTRKKKKKS</sequence>
<evidence type="ECO:0000313" key="2">
    <source>
        <dbReference type="EMBL" id="RCR69559.1"/>
    </source>
</evidence>
<comment type="caution">
    <text evidence="2">The sequence shown here is derived from an EMBL/GenBank/DDBJ whole genome shotgun (WGS) entry which is preliminary data.</text>
</comment>
<keyword evidence="1" id="KW-0812">Transmembrane</keyword>
<dbReference type="EMBL" id="QOWE01000008">
    <property type="protein sequence ID" value="RCR69559.1"/>
    <property type="molecule type" value="Genomic_DNA"/>
</dbReference>
<reference evidence="2 3" key="1">
    <citation type="submission" date="2018-07" db="EMBL/GenBank/DDBJ databases">
        <title>Genome analysis of Larkinella rosea.</title>
        <authorList>
            <person name="Zhou Z."/>
            <person name="Wang G."/>
        </authorList>
    </citation>
    <scope>NUCLEOTIDE SEQUENCE [LARGE SCALE GENOMIC DNA]</scope>
    <source>
        <strain evidence="3">zzj9</strain>
    </source>
</reference>
<evidence type="ECO:0000256" key="1">
    <source>
        <dbReference type="SAM" id="Phobius"/>
    </source>
</evidence>
<feature type="transmembrane region" description="Helical" evidence="1">
    <location>
        <begin position="33"/>
        <end position="51"/>
    </location>
</feature>
<organism evidence="2 3">
    <name type="scientific">Larkinella punicea</name>
    <dbReference type="NCBI Taxonomy" id="2315727"/>
    <lineage>
        <taxon>Bacteria</taxon>
        <taxon>Pseudomonadati</taxon>
        <taxon>Bacteroidota</taxon>
        <taxon>Cytophagia</taxon>
        <taxon>Cytophagales</taxon>
        <taxon>Spirosomataceae</taxon>
        <taxon>Larkinella</taxon>
    </lineage>
</organism>
<keyword evidence="1" id="KW-0472">Membrane</keyword>
<keyword evidence="3" id="KW-1185">Reference proteome</keyword>
<dbReference type="RefSeq" id="WP_114406247.1">
    <property type="nucleotide sequence ID" value="NZ_QOWE01000008.1"/>
</dbReference>
<dbReference type="AlphaFoldDB" id="A0A368JPG7"/>
<proteinExistence type="predicted"/>
<evidence type="ECO:0000313" key="3">
    <source>
        <dbReference type="Proteomes" id="UP000253383"/>
    </source>
</evidence>
<protein>
    <submittedName>
        <fullName evidence="2">Uncharacterized protein</fullName>
    </submittedName>
</protein>
<keyword evidence="1" id="KW-1133">Transmembrane helix</keyword>
<dbReference type="Proteomes" id="UP000253383">
    <property type="component" value="Unassembled WGS sequence"/>
</dbReference>
<accession>A0A368JPG7</accession>